<dbReference type="InterPro" id="IPR013325">
    <property type="entry name" value="RNA_pol_sigma_r2"/>
</dbReference>
<evidence type="ECO:0000259" key="6">
    <source>
        <dbReference type="Pfam" id="PF04542"/>
    </source>
</evidence>
<gene>
    <name evidence="8" type="ORF">AJE_11044</name>
</gene>
<dbReference type="EMBL" id="AHTH01000037">
    <property type="protein sequence ID" value="EHR40598.1"/>
    <property type="molecule type" value="Genomic_DNA"/>
</dbReference>
<dbReference type="Pfam" id="PF04542">
    <property type="entry name" value="Sigma70_r2"/>
    <property type="match status" value="1"/>
</dbReference>
<dbReference type="eggNOG" id="COG1595">
    <property type="taxonomic scope" value="Bacteria"/>
</dbReference>
<keyword evidence="5" id="KW-0804">Transcription</keyword>
<dbReference type="InterPro" id="IPR014284">
    <property type="entry name" value="RNA_pol_sigma-70_dom"/>
</dbReference>
<dbReference type="InterPro" id="IPR013249">
    <property type="entry name" value="RNA_pol_sigma70_r4_t2"/>
</dbReference>
<proteinExistence type="inferred from homology"/>
<evidence type="ECO:0000256" key="1">
    <source>
        <dbReference type="ARBA" id="ARBA00010641"/>
    </source>
</evidence>
<name>H3ZFW2_9ALTE</name>
<keyword evidence="9" id="KW-1185">Reference proteome</keyword>
<feature type="domain" description="RNA polymerase sigma factor 70 region 4 type 2" evidence="7">
    <location>
        <begin position="104"/>
        <end position="151"/>
    </location>
</feature>
<sequence length="167" mass="19138">MQATELKQLMQMLRRYCYSLTGGVAADIDDLVQQTLEVVFSKAVPSEVKLSTWAYKVCTNLWIDQYRRQKREQLSEVMPDSLVDPANEEQAMQDKLLLNQVKIAMQQLTAEHRQVLALVTLNGMSYQEVAEILDIPVGTVMSRLARARNQLTQLLLLAQQGNRHEYQ</sequence>
<evidence type="ECO:0000313" key="8">
    <source>
        <dbReference type="EMBL" id="EHR40598.1"/>
    </source>
</evidence>
<dbReference type="PANTHER" id="PTHR43133:SF8">
    <property type="entry name" value="RNA POLYMERASE SIGMA FACTOR HI_1459-RELATED"/>
    <property type="match status" value="1"/>
</dbReference>
<dbReference type="Gene3D" id="1.10.10.10">
    <property type="entry name" value="Winged helix-like DNA-binding domain superfamily/Winged helix DNA-binding domain"/>
    <property type="match status" value="1"/>
</dbReference>
<evidence type="ECO:0000256" key="5">
    <source>
        <dbReference type="ARBA" id="ARBA00023163"/>
    </source>
</evidence>
<keyword evidence="3" id="KW-0731">Sigma factor</keyword>
<evidence type="ECO:0000256" key="2">
    <source>
        <dbReference type="ARBA" id="ARBA00023015"/>
    </source>
</evidence>
<evidence type="ECO:0000259" key="7">
    <source>
        <dbReference type="Pfam" id="PF08281"/>
    </source>
</evidence>
<dbReference type="CDD" id="cd06171">
    <property type="entry name" value="Sigma70_r4"/>
    <property type="match status" value="1"/>
</dbReference>
<dbReference type="SUPFAM" id="SSF88946">
    <property type="entry name" value="Sigma2 domain of RNA polymerase sigma factors"/>
    <property type="match status" value="1"/>
</dbReference>
<dbReference type="GO" id="GO:0003677">
    <property type="term" value="F:DNA binding"/>
    <property type="evidence" value="ECO:0007669"/>
    <property type="project" value="UniProtKB-KW"/>
</dbReference>
<keyword evidence="2" id="KW-0805">Transcription regulation</keyword>
<keyword evidence="4" id="KW-0238">DNA-binding</keyword>
<dbReference type="NCBIfam" id="TIGR02937">
    <property type="entry name" value="sigma70-ECF"/>
    <property type="match status" value="1"/>
</dbReference>
<comment type="similarity">
    <text evidence="1">Belongs to the sigma-70 factor family. ECF subfamily.</text>
</comment>
<feature type="domain" description="RNA polymerase sigma-70 region 2" evidence="6">
    <location>
        <begin position="8"/>
        <end position="71"/>
    </location>
</feature>
<dbReference type="GO" id="GO:0016987">
    <property type="term" value="F:sigma factor activity"/>
    <property type="evidence" value="ECO:0007669"/>
    <property type="project" value="UniProtKB-KW"/>
</dbReference>
<dbReference type="Pfam" id="PF08281">
    <property type="entry name" value="Sigma70_r4_2"/>
    <property type="match status" value="1"/>
</dbReference>
<dbReference type="AlphaFoldDB" id="H3ZFW2"/>
<evidence type="ECO:0000256" key="3">
    <source>
        <dbReference type="ARBA" id="ARBA00023082"/>
    </source>
</evidence>
<dbReference type="STRING" id="1129374.AJE_11044"/>
<dbReference type="InterPro" id="IPR013324">
    <property type="entry name" value="RNA_pol_sigma_r3/r4-like"/>
</dbReference>
<evidence type="ECO:0000313" key="9">
    <source>
        <dbReference type="Proteomes" id="UP000012046"/>
    </source>
</evidence>
<dbReference type="Gene3D" id="1.10.1740.10">
    <property type="match status" value="1"/>
</dbReference>
<evidence type="ECO:0000256" key="4">
    <source>
        <dbReference type="ARBA" id="ARBA00023125"/>
    </source>
</evidence>
<reference evidence="8 9" key="1">
    <citation type="journal article" date="2012" name="J. Bacteriol.">
        <title>Genome Sequence of Extracellular-Protease-Producing Alishewanella jeotgali Isolated from Traditional Korean Fermented Seafood.</title>
        <authorList>
            <person name="Jung J."/>
            <person name="Chun J."/>
            <person name="Park W."/>
        </authorList>
    </citation>
    <scope>NUCLEOTIDE SEQUENCE [LARGE SCALE GENOMIC DNA]</scope>
    <source>
        <strain evidence="8 9">KCTC 22429</strain>
    </source>
</reference>
<protein>
    <submittedName>
        <fullName evidence="8">Sigma-70 factor</fullName>
    </submittedName>
</protein>
<organism evidence="8 9">
    <name type="scientific">Alishewanella jeotgali KCTC 22429</name>
    <dbReference type="NCBI Taxonomy" id="1129374"/>
    <lineage>
        <taxon>Bacteria</taxon>
        <taxon>Pseudomonadati</taxon>
        <taxon>Pseudomonadota</taxon>
        <taxon>Gammaproteobacteria</taxon>
        <taxon>Alteromonadales</taxon>
        <taxon>Alteromonadaceae</taxon>
        <taxon>Alishewanella</taxon>
    </lineage>
</organism>
<dbReference type="InterPro" id="IPR036388">
    <property type="entry name" value="WH-like_DNA-bd_sf"/>
</dbReference>
<accession>H3ZFW2</accession>
<comment type="caution">
    <text evidence="8">The sequence shown here is derived from an EMBL/GenBank/DDBJ whole genome shotgun (WGS) entry which is preliminary data.</text>
</comment>
<dbReference type="Proteomes" id="UP000012046">
    <property type="component" value="Unassembled WGS sequence"/>
</dbReference>
<dbReference type="PANTHER" id="PTHR43133">
    <property type="entry name" value="RNA POLYMERASE ECF-TYPE SIGMA FACTO"/>
    <property type="match status" value="1"/>
</dbReference>
<dbReference type="GO" id="GO:0006352">
    <property type="term" value="P:DNA-templated transcription initiation"/>
    <property type="evidence" value="ECO:0007669"/>
    <property type="project" value="InterPro"/>
</dbReference>
<dbReference type="InterPro" id="IPR039425">
    <property type="entry name" value="RNA_pol_sigma-70-like"/>
</dbReference>
<dbReference type="PATRIC" id="fig|1129374.4.peg.2189"/>
<dbReference type="InterPro" id="IPR007627">
    <property type="entry name" value="RNA_pol_sigma70_r2"/>
</dbReference>
<dbReference type="SUPFAM" id="SSF88659">
    <property type="entry name" value="Sigma3 and sigma4 domains of RNA polymerase sigma factors"/>
    <property type="match status" value="1"/>
</dbReference>